<dbReference type="RefSeq" id="WP_129460191.1">
    <property type="nucleotide sequence ID" value="NZ_SBKN01000001.1"/>
</dbReference>
<protein>
    <submittedName>
        <fullName evidence="1">IPExxxVDY family protein</fullName>
    </submittedName>
</protein>
<dbReference type="InterPro" id="IPR047690">
    <property type="entry name" value="IPExxxVDY_fam"/>
</dbReference>
<comment type="caution">
    <text evidence="1">The sequence shown here is derived from an EMBL/GenBank/DDBJ whole genome shotgun (WGS) entry which is preliminary data.</text>
</comment>
<evidence type="ECO:0000313" key="1">
    <source>
        <dbReference type="EMBL" id="RXR24213.1"/>
    </source>
</evidence>
<sequence>MATQKIYIHEFEESDYEVIAIHTTLEDSRLAYHINRQLEVLLARSEEDLQIQVKDGLTGLSRFEFYDEAQFITWNLVQNKSEIANVTSGTGDLFASLQEEIATTVYLLPEFKKVDYLLKIENLEDDLDVEALVKKISDIEWVSLAYCIDKDKLKSKHNLIF</sequence>
<name>A0A4Q1KD90_9FLAO</name>
<evidence type="ECO:0000313" key="2">
    <source>
        <dbReference type="Proteomes" id="UP000289857"/>
    </source>
</evidence>
<dbReference type="EMBL" id="SBKN01000001">
    <property type="protein sequence ID" value="RXR24213.1"/>
    <property type="molecule type" value="Genomic_DNA"/>
</dbReference>
<keyword evidence="2" id="KW-1185">Reference proteome</keyword>
<proteinExistence type="predicted"/>
<gene>
    <name evidence="1" type="ORF">EQG61_01890</name>
</gene>
<dbReference type="Proteomes" id="UP000289857">
    <property type="component" value="Unassembled WGS sequence"/>
</dbReference>
<dbReference type="AlphaFoldDB" id="A0A4Q1KD90"/>
<organism evidence="1 2">
    <name type="scientific">Flavobacterium stagni</name>
    <dbReference type="NCBI Taxonomy" id="2506421"/>
    <lineage>
        <taxon>Bacteria</taxon>
        <taxon>Pseudomonadati</taxon>
        <taxon>Bacteroidota</taxon>
        <taxon>Flavobacteriia</taxon>
        <taxon>Flavobacteriales</taxon>
        <taxon>Flavobacteriaceae</taxon>
        <taxon>Flavobacterium</taxon>
    </lineage>
</organism>
<accession>A0A4Q1KD90</accession>
<dbReference type="NCBIfam" id="NF033205">
    <property type="entry name" value="IPExxxVDY"/>
    <property type="match status" value="1"/>
</dbReference>
<reference evidence="2" key="1">
    <citation type="submission" date="2019-01" db="EMBL/GenBank/DDBJ databases">
        <title>Cytophagaceae bacterium strain CAR-16.</title>
        <authorList>
            <person name="Chen W.-M."/>
        </authorList>
    </citation>
    <scope>NUCLEOTIDE SEQUENCE [LARGE SCALE GENOMIC DNA]</scope>
    <source>
        <strain evidence="2">WWJ-16</strain>
    </source>
</reference>
<dbReference type="OrthoDB" id="676614at2"/>